<dbReference type="InterPro" id="IPR017853">
    <property type="entry name" value="GH"/>
</dbReference>
<dbReference type="InterPro" id="IPR014756">
    <property type="entry name" value="Ig_E-set"/>
</dbReference>
<keyword evidence="9" id="KW-0732">Signal</keyword>
<dbReference type="SUPFAM" id="SSF51055">
    <property type="entry name" value="Carbohydrate binding domain"/>
    <property type="match status" value="1"/>
</dbReference>
<dbReference type="CDD" id="cd12214">
    <property type="entry name" value="ChiA1_BD"/>
    <property type="match status" value="1"/>
</dbReference>
<dbReference type="AlphaFoldDB" id="A0A329QJB2"/>
<evidence type="ECO:0000256" key="6">
    <source>
        <dbReference type="ARBA" id="ARBA00030512"/>
    </source>
</evidence>
<dbReference type="InterPro" id="IPR004867">
    <property type="entry name" value="CHB_C_dom"/>
</dbReference>
<feature type="domain" description="Chitobiase/beta-hexosaminidases N-terminal" evidence="10">
    <location>
        <begin position="59"/>
        <end position="220"/>
    </location>
</feature>
<keyword evidence="4" id="KW-0378">Hydrolase</keyword>
<dbReference type="SUPFAM" id="SSF49384">
    <property type="entry name" value="Carbohydrate-binding domain"/>
    <property type="match status" value="1"/>
</dbReference>
<dbReference type="Gene3D" id="2.60.40.10">
    <property type="entry name" value="Immunoglobulins"/>
    <property type="match status" value="1"/>
</dbReference>
<dbReference type="Gene3D" id="3.20.20.80">
    <property type="entry name" value="Glycosidases"/>
    <property type="match status" value="1"/>
</dbReference>
<feature type="signal peptide" evidence="9">
    <location>
        <begin position="1"/>
        <end position="43"/>
    </location>
</feature>
<dbReference type="InterPro" id="IPR015883">
    <property type="entry name" value="Glyco_hydro_20_cat"/>
</dbReference>
<dbReference type="InterPro" id="IPR012291">
    <property type="entry name" value="CBM2_carb-bd_dom_sf"/>
</dbReference>
<dbReference type="PANTHER" id="PTHR22600:SF57">
    <property type="entry name" value="BETA-N-ACETYLHEXOSAMINIDASE"/>
    <property type="match status" value="1"/>
</dbReference>
<dbReference type="EC" id="3.2.1.52" evidence="3"/>
<evidence type="ECO:0000256" key="4">
    <source>
        <dbReference type="ARBA" id="ARBA00022801"/>
    </source>
</evidence>
<evidence type="ECO:0000256" key="2">
    <source>
        <dbReference type="ARBA" id="ARBA00006285"/>
    </source>
</evidence>
<dbReference type="GO" id="GO:0004563">
    <property type="term" value="F:beta-N-acetylhexosaminidase activity"/>
    <property type="evidence" value="ECO:0007669"/>
    <property type="project" value="UniProtKB-EC"/>
</dbReference>
<evidence type="ECO:0000313" key="11">
    <source>
        <dbReference type="EMBL" id="RAW12373.1"/>
    </source>
</evidence>
<keyword evidence="5" id="KW-0326">Glycosidase</keyword>
<evidence type="ECO:0000256" key="9">
    <source>
        <dbReference type="SAM" id="SignalP"/>
    </source>
</evidence>
<feature type="active site" description="Proton donor" evidence="8">
    <location>
        <position position="614"/>
    </location>
</feature>
<evidence type="ECO:0000313" key="12">
    <source>
        <dbReference type="Proteomes" id="UP000250462"/>
    </source>
</evidence>
<proteinExistence type="inferred from homology"/>
<dbReference type="GO" id="GO:0005975">
    <property type="term" value="P:carbohydrate metabolic process"/>
    <property type="evidence" value="ECO:0007669"/>
    <property type="project" value="InterPro"/>
</dbReference>
<dbReference type="GO" id="GO:0030247">
    <property type="term" value="F:polysaccharide binding"/>
    <property type="evidence" value="ECO:0007669"/>
    <property type="project" value="InterPro"/>
</dbReference>
<protein>
    <recommendedName>
        <fullName evidence="3">beta-N-acetylhexosaminidase</fullName>
        <ecNumber evidence="3">3.2.1.52</ecNumber>
    </recommendedName>
    <alternativeName>
        <fullName evidence="6">Beta-N-acetylhexosaminidase</fullName>
    </alternativeName>
    <alternativeName>
        <fullName evidence="7">N-acetyl-beta-glucosaminidase</fullName>
    </alternativeName>
</protein>
<organism evidence="11 12">
    <name type="scientific">Phytoactinopolyspora halophila</name>
    <dbReference type="NCBI Taxonomy" id="1981511"/>
    <lineage>
        <taxon>Bacteria</taxon>
        <taxon>Bacillati</taxon>
        <taxon>Actinomycetota</taxon>
        <taxon>Actinomycetes</taxon>
        <taxon>Jiangellales</taxon>
        <taxon>Jiangellaceae</taxon>
        <taxon>Phytoactinopolyspora</taxon>
    </lineage>
</organism>
<dbReference type="Gene3D" id="2.60.40.290">
    <property type="match status" value="1"/>
</dbReference>
<gene>
    <name evidence="11" type="ORF">DPM12_14475</name>
</gene>
<dbReference type="PRINTS" id="PR00738">
    <property type="entry name" value="GLHYDRLASE20"/>
</dbReference>
<dbReference type="Gene3D" id="3.30.379.10">
    <property type="entry name" value="Chitobiase/beta-hexosaminidase domain 2-like"/>
    <property type="match status" value="1"/>
</dbReference>
<dbReference type="EMBL" id="QMIG01000016">
    <property type="protein sequence ID" value="RAW12373.1"/>
    <property type="molecule type" value="Genomic_DNA"/>
</dbReference>
<dbReference type="InterPro" id="IPR015882">
    <property type="entry name" value="HEX_bac_N"/>
</dbReference>
<evidence type="ECO:0000256" key="7">
    <source>
        <dbReference type="ARBA" id="ARBA00033000"/>
    </source>
</evidence>
<evidence type="ECO:0000256" key="8">
    <source>
        <dbReference type="PIRSR" id="PIRSR625705-1"/>
    </source>
</evidence>
<name>A0A329QJB2_9ACTN</name>
<comment type="catalytic activity">
    <reaction evidence="1">
        <text>Hydrolysis of terminal non-reducing N-acetyl-D-hexosamine residues in N-acetyl-beta-D-hexosaminides.</text>
        <dbReference type="EC" id="3.2.1.52"/>
    </reaction>
</comment>
<dbReference type="SUPFAM" id="SSF81296">
    <property type="entry name" value="E set domains"/>
    <property type="match status" value="1"/>
</dbReference>
<reference evidence="11 12" key="1">
    <citation type="submission" date="2018-06" db="EMBL/GenBank/DDBJ databases">
        <title>Phytoactinopolyspora halophila sp. nov., a novel halophilic actinomycete isolated from a saline soil in China.</title>
        <authorList>
            <person name="Tang S.-K."/>
        </authorList>
    </citation>
    <scope>NUCLEOTIDE SEQUENCE [LARGE SCALE GENOMIC DNA]</scope>
    <source>
        <strain evidence="11 12">YIM 96934</strain>
    </source>
</reference>
<comment type="similarity">
    <text evidence="2">Belongs to the glycosyl hydrolase 20 family.</text>
</comment>
<dbReference type="PANTHER" id="PTHR22600">
    <property type="entry name" value="BETA-HEXOSAMINIDASE"/>
    <property type="match status" value="1"/>
</dbReference>
<dbReference type="SUPFAM" id="SSF51445">
    <property type="entry name" value="(Trans)glycosidases"/>
    <property type="match status" value="1"/>
</dbReference>
<keyword evidence="12" id="KW-1185">Reference proteome</keyword>
<evidence type="ECO:0000256" key="5">
    <source>
        <dbReference type="ARBA" id="ARBA00023295"/>
    </source>
</evidence>
<dbReference type="Pfam" id="PF03174">
    <property type="entry name" value="CHB_HEX_C"/>
    <property type="match status" value="1"/>
</dbReference>
<dbReference type="InterPro" id="IPR025705">
    <property type="entry name" value="Beta_hexosaminidase_sua/sub"/>
</dbReference>
<dbReference type="CDD" id="cd02847">
    <property type="entry name" value="E_set_Chitobiase_C"/>
    <property type="match status" value="1"/>
</dbReference>
<evidence type="ECO:0000256" key="3">
    <source>
        <dbReference type="ARBA" id="ARBA00012663"/>
    </source>
</evidence>
<sequence length="971" mass="107821">MPKNPWFPWRPCMKSPVRPPSSRLLAAAALTGALIVTGAPANAGDDGDHGDDTCDPNPQDLRVTYQPVDHSVGGSAYHLASLTIDNHDTTCALDDNWELFFTFVRQPVAVLPGDDGEDARQQLDEQDLAITRADAAESGDYYVLRPTDEFEQVDPEGSREITLQVQFWATHKTDAPAGYHISYDDGPAQWVPGKALIDPTDPKQTTAFEGDARPVESAATRFEENTAELVDLDLADRIQPRPLDVTERSGALKLDGRFAIEYPDELSGEADYLRSALRDVLDGEFAPNDGRAKRTISLSIDPELDVDGSGTPDAEGYTLDVGKRGIDIVGADAAGVLYGIQTLRQLIPVDVYESAADGDRATRARVPRASIADAPKFEHRGLHLDVGRHFETPETVKKFLDLMSFTKLNKLHFGLTNDEGWRVEIPGLPELTEFGAQRGHDLDEDEMLHMGMGSGSDLEPGDHIENKAADETEANLGRPPAYQGMEQATVNLVGKGSGYYTTEEFIDLLEYAAERHIDVYPELNFPGHARSSVQAMERRYERLKDEDPEEAERYRLLDPDDEAEYRSVQLYNDNLINVCRQSTYDFLEKVVDEVAAMYDAADVPLTRIHLGGDEPPGPDRWQESPICQENPETSGKSDAELWDMFVQKWNDIALEVADTTAGWEDVLLTGQDVDELDDFAPMAWQNVWGWGLEELAYQLANDGQDVILAHATNLYLDLAYNKDPDEPGYYWATYVDEESTFTYQPFDVYANATEDRFGNPFEPDPDWEELTEEGKENILGLEAQMWGENGKTPEIREYQAFPRLLGVAERAWVRDTPTPEEMPEHWDVWVNTLGQVTLPLLSHYPVVGLPDVGVNYRIPLPGAEIDDDGVLTANVRNPGLTIEYSSTGGVHWSTYHGPTAVGDSALVRTVAPDGRTSRIAPVDVANWEAGAAYHAWSVVNYEGELFRAKVPHIAQADATPDVSPELWVLLQ</sequence>
<dbReference type="InterPro" id="IPR008965">
    <property type="entry name" value="CBM2/CBM3_carb-bd_dom_sf"/>
</dbReference>
<dbReference type="InterPro" id="IPR036573">
    <property type="entry name" value="CBM_sf_5/12"/>
</dbReference>
<dbReference type="GO" id="GO:0030203">
    <property type="term" value="P:glycosaminoglycan metabolic process"/>
    <property type="evidence" value="ECO:0007669"/>
    <property type="project" value="TreeGrafter"/>
</dbReference>
<dbReference type="GO" id="GO:0016020">
    <property type="term" value="C:membrane"/>
    <property type="evidence" value="ECO:0007669"/>
    <property type="project" value="TreeGrafter"/>
</dbReference>
<dbReference type="InterPro" id="IPR029018">
    <property type="entry name" value="Hex-like_dom2"/>
</dbReference>
<comment type="caution">
    <text evidence="11">The sequence shown here is derived from an EMBL/GenBank/DDBJ whole genome shotgun (WGS) entry which is preliminary data.</text>
</comment>
<dbReference type="SUPFAM" id="SSF55545">
    <property type="entry name" value="beta-N-acetylhexosaminidase-like domain"/>
    <property type="match status" value="1"/>
</dbReference>
<dbReference type="Pfam" id="PF03173">
    <property type="entry name" value="CHB_HEX"/>
    <property type="match status" value="1"/>
</dbReference>
<dbReference type="GO" id="GO:0005576">
    <property type="term" value="C:extracellular region"/>
    <property type="evidence" value="ECO:0007669"/>
    <property type="project" value="InterPro"/>
</dbReference>
<dbReference type="SMART" id="SM01081">
    <property type="entry name" value="CHB_HEX"/>
    <property type="match status" value="1"/>
</dbReference>
<dbReference type="Gene3D" id="2.10.10.20">
    <property type="entry name" value="Carbohydrate-binding module superfamily 5/12"/>
    <property type="match status" value="1"/>
</dbReference>
<dbReference type="Pfam" id="PF00728">
    <property type="entry name" value="Glyco_hydro_20"/>
    <property type="match status" value="1"/>
</dbReference>
<feature type="chain" id="PRO_5016413357" description="beta-N-acetylhexosaminidase" evidence="9">
    <location>
        <begin position="44"/>
        <end position="971"/>
    </location>
</feature>
<dbReference type="Proteomes" id="UP000250462">
    <property type="component" value="Unassembled WGS sequence"/>
</dbReference>
<accession>A0A329QJB2</accession>
<dbReference type="Pfam" id="PF02838">
    <property type="entry name" value="Glyco_hydro_20b"/>
    <property type="match status" value="1"/>
</dbReference>
<evidence type="ECO:0000256" key="1">
    <source>
        <dbReference type="ARBA" id="ARBA00001231"/>
    </source>
</evidence>
<dbReference type="InterPro" id="IPR004866">
    <property type="entry name" value="CHB/HEX_N_dom"/>
</dbReference>
<evidence type="ECO:0000259" key="10">
    <source>
        <dbReference type="SMART" id="SM01081"/>
    </source>
</evidence>
<dbReference type="InterPro" id="IPR013783">
    <property type="entry name" value="Ig-like_fold"/>
</dbReference>